<dbReference type="EMBL" id="GBRH01219068">
    <property type="protein sequence ID" value="JAD78827.1"/>
    <property type="molecule type" value="Transcribed_RNA"/>
</dbReference>
<proteinExistence type="predicted"/>
<reference evidence="3" key="1">
    <citation type="submission" date="2014-09" db="EMBL/GenBank/DDBJ databases">
        <authorList>
            <person name="Magalhaes I.L.F."/>
            <person name="Oliveira U."/>
            <person name="Santos F.R."/>
            <person name="Vidigal T.H.D.A."/>
            <person name="Brescovit A.D."/>
            <person name="Santos A.J."/>
        </authorList>
    </citation>
    <scope>NUCLEOTIDE SEQUENCE</scope>
    <source>
        <tissue evidence="3">Shoot tissue taken approximately 20 cm above the soil surface</tissue>
    </source>
</reference>
<sequence>MLLNASSTTFGYLLWCILSHSTDSIPLLHVIERRQNDLLSVPLIRRHVPGRGAVEEEGEGHEQGAEDERQHRHARAPPPLRHRR</sequence>
<organism evidence="3">
    <name type="scientific">Arundo donax</name>
    <name type="common">Giant reed</name>
    <name type="synonym">Donax arundinaceus</name>
    <dbReference type="NCBI Taxonomy" id="35708"/>
    <lineage>
        <taxon>Eukaryota</taxon>
        <taxon>Viridiplantae</taxon>
        <taxon>Streptophyta</taxon>
        <taxon>Embryophyta</taxon>
        <taxon>Tracheophyta</taxon>
        <taxon>Spermatophyta</taxon>
        <taxon>Magnoliopsida</taxon>
        <taxon>Liliopsida</taxon>
        <taxon>Poales</taxon>
        <taxon>Poaceae</taxon>
        <taxon>PACMAD clade</taxon>
        <taxon>Arundinoideae</taxon>
        <taxon>Arundineae</taxon>
        <taxon>Arundo</taxon>
    </lineage>
</organism>
<evidence type="ECO:0000256" key="1">
    <source>
        <dbReference type="SAM" id="MobiDB-lite"/>
    </source>
</evidence>
<feature type="region of interest" description="Disordered" evidence="1">
    <location>
        <begin position="49"/>
        <end position="84"/>
    </location>
</feature>
<name>A0A0A9D500_ARUDO</name>
<feature type="compositionally biased region" description="Basic residues" evidence="1">
    <location>
        <begin position="71"/>
        <end position="84"/>
    </location>
</feature>
<feature type="chain" id="PRO_5002044789" evidence="2">
    <location>
        <begin position="25"/>
        <end position="84"/>
    </location>
</feature>
<accession>A0A0A9D500</accession>
<protein>
    <submittedName>
        <fullName evidence="3">Uncharacterized protein</fullName>
    </submittedName>
</protein>
<evidence type="ECO:0000256" key="2">
    <source>
        <dbReference type="SAM" id="SignalP"/>
    </source>
</evidence>
<evidence type="ECO:0000313" key="3">
    <source>
        <dbReference type="EMBL" id="JAD78827.1"/>
    </source>
</evidence>
<reference evidence="3" key="2">
    <citation type="journal article" date="2015" name="Data Brief">
        <title>Shoot transcriptome of the giant reed, Arundo donax.</title>
        <authorList>
            <person name="Barrero R.A."/>
            <person name="Guerrero F.D."/>
            <person name="Moolhuijzen P."/>
            <person name="Goolsby J.A."/>
            <person name="Tidwell J."/>
            <person name="Bellgard S.E."/>
            <person name="Bellgard M.I."/>
        </authorList>
    </citation>
    <scope>NUCLEOTIDE SEQUENCE</scope>
    <source>
        <tissue evidence="3">Shoot tissue taken approximately 20 cm above the soil surface</tissue>
    </source>
</reference>
<keyword evidence="2" id="KW-0732">Signal</keyword>
<dbReference type="AlphaFoldDB" id="A0A0A9D500"/>
<feature type="signal peptide" evidence="2">
    <location>
        <begin position="1"/>
        <end position="24"/>
    </location>
</feature>
<feature type="compositionally biased region" description="Basic and acidic residues" evidence="1">
    <location>
        <begin position="60"/>
        <end position="70"/>
    </location>
</feature>